<dbReference type="Gene3D" id="3.30.40.10">
    <property type="entry name" value="Zinc/RING finger domain, C3HC4 (zinc finger)"/>
    <property type="match status" value="1"/>
</dbReference>
<dbReference type="GO" id="GO:0000329">
    <property type="term" value="C:fungal-type vacuole membrane"/>
    <property type="evidence" value="ECO:0007669"/>
    <property type="project" value="UniProtKB-UniRule"/>
</dbReference>
<reference evidence="14" key="2">
    <citation type="submission" date="2013-04" db="EMBL/GenBank/DDBJ databases">
        <title>Genomic mechanisms accounting for the adaptation to parasitism in nematode-trapping fungi.</title>
        <authorList>
            <person name="Ahren D.G."/>
        </authorList>
    </citation>
    <scope>NUCLEOTIDE SEQUENCE [LARGE SCALE GENOMIC DNA]</scope>
    <source>
        <strain evidence="14">CBS 200.50</strain>
    </source>
</reference>
<evidence type="ECO:0000256" key="3">
    <source>
        <dbReference type="ARBA" id="ARBA00022723"/>
    </source>
</evidence>
<dbReference type="STRING" id="1284197.S8AQE7"/>
<comment type="subunit">
    <text evidence="9">Component of the homotypic vacuole fusion and vacuole protein sorting (HOPS) complex. Component of the class C core vacuole/endosome tethering (CORVET) complex.</text>
</comment>
<keyword evidence="9" id="KW-0808">Transferase</keyword>
<dbReference type="EMBL" id="AQGS01000082">
    <property type="protein sequence ID" value="EPS43286.1"/>
    <property type="molecule type" value="Genomic_DNA"/>
</dbReference>
<comment type="similarity">
    <text evidence="1 9">Belongs to the VPS11 family.</text>
</comment>
<evidence type="ECO:0000256" key="9">
    <source>
        <dbReference type="PIRNR" id="PIRNR007860"/>
    </source>
</evidence>
<dbReference type="PANTHER" id="PTHR23323:SF24">
    <property type="entry name" value="VACUOLAR PROTEIN SORTING-ASSOCIATED PROTEIN 11 HOMOLOG"/>
    <property type="match status" value="1"/>
</dbReference>
<evidence type="ECO:0000256" key="2">
    <source>
        <dbReference type="ARBA" id="ARBA00022448"/>
    </source>
</evidence>
<evidence type="ECO:0000256" key="11">
    <source>
        <dbReference type="PROSITE-ProRule" id="PRU01006"/>
    </source>
</evidence>
<keyword evidence="4 10" id="KW-0863">Zinc-finger</keyword>
<dbReference type="GO" id="GO:0061630">
    <property type="term" value="F:ubiquitin protein ligase activity"/>
    <property type="evidence" value="ECO:0007669"/>
    <property type="project" value="UniProtKB-EC"/>
</dbReference>
<dbReference type="Pfam" id="PF23356">
    <property type="entry name" value="TPR_PEP5_VPS11"/>
    <property type="match status" value="1"/>
</dbReference>
<keyword evidence="6 9" id="KW-0653">Protein transport</keyword>
<dbReference type="Pfam" id="PF00637">
    <property type="entry name" value="Clathrin"/>
    <property type="match status" value="1"/>
</dbReference>
<dbReference type="InterPro" id="IPR011990">
    <property type="entry name" value="TPR-like_helical_dom_sf"/>
</dbReference>
<dbReference type="InterPro" id="IPR000547">
    <property type="entry name" value="Clathrin_H-chain/VPS_repeat"/>
</dbReference>
<dbReference type="PROSITE" id="PS50089">
    <property type="entry name" value="ZF_RING_2"/>
    <property type="match status" value="1"/>
</dbReference>
<comment type="subcellular location">
    <subcellularLocation>
        <location evidence="8">Endomembrane system</location>
        <topology evidence="8">Peripheral membrane protein</topology>
        <orientation evidence="8">Cytoplasmic side</orientation>
    </subcellularLocation>
    <subcellularLocation>
        <location evidence="9">Vacuole membrane</location>
        <topology evidence="9">Peripheral membrane protein</topology>
        <orientation evidence="9">Cytoplasmic side</orientation>
    </subcellularLocation>
</comment>
<dbReference type="InterPro" id="IPR016024">
    <property type="entry name" value="ARM-type_fold"/>
</dbReference>
<dbReference type="InterPro" id="IPR024763">
    <property type="entry name" value="VPS11_C"/>
</dbReference>
<dbReference type="Pfam" id="PF12451">
    <property type="entry name" value="VPS11_C"/>
    <property type="match status" value="1"/>
</dbReference>
<evidence type="ECO:0000256" key="4">
    <source>
        <dbReference type="ARBA" id="ARBA00022771"/>
    </source>
</evidence>
<evidence type="ECO:0000313" key="14">
    <source>
        <dbReference type="Proteomes" id="UP000015100"/>
    </source>
</evidence>
<dbReference type="InterPro" id="IPR016528">
    <property type="entry name" value="VPS11"/>
</dbReference>
<evidence type="ECO:0000256" key="5">
    <source>
        <dbReference type="ARBA" id="ARBA00022833"/>
    </source>
</evidence>
<evidence type="ECO:0000256" key="6">
    <source>
        <dbReference type="ARBA" id="ARBA00022927"/>
    </source>
</evidence>
<evidence type="ECO:0000313" key="13">
    <source>
        <dbReference type="EMBL" id="EPS43286.1"/>
    </source>
</evidence>
<keyword evidence="14" id="KW-1185">Reference proteome</keyword>
<reference evidence="13 14" key="1">
    <citation type="journal article" date="2013" name="PLoS Genet.">
        <title>Genomic mechanisms accounting for the adaptation to parasitism in nematode-trapping fungi.</title>
        <authorList>
            <person name="Meerupati T."/>
            <person name="Andersson K.M."/>
            <person name="Friman E."/>
            <person name="Kumar D."/>
            <person name="Tunlid A."/>
            <person name="Ahren D."/>
        </authorList>
    </citation>
    <scope>NUCLEOTIDE SEQUENCE [LARGE SCALE GENOMIC DNA]</scope>
    <source>
        <strain evidence="13 14">CBS 200.50</strain>
    </source>
</reference>
<keyword evidence="7 9" id="KW-0472">Membrane</keyword>
<evidence type="ECO:0000259" key="12">
    <source>
        <dbReference type="PROSITE" id="PS50089"/>
    </source>
</evidence>
<keyword evidence="2 9" id="KW-0813">Transport</keyword>
<dbReference type="GO" id="GO:0006904">
    <property type="term" value="P:vesicle docking involved in exocytosis"/>
    <property type="evidence" value="ECO:0007669"/>
    <property type="project" value="TreeGrafter"/>
</dbReference>
<name>S8AQE7_DACHA</name>
<feature type="domain" description="RING-type" evidence="12">
    <location>
        <begin position="757"/>
        <end position="794"/>
    </location>
</feature>
<feature type="repeat" description="CHCR" evidence="11">
    <location>
        <begin position="296"/>
        <end position="450"/>
    </location>
</feature>
<dbReference type="PANTHER" id="PTHR23323">
    <property type="entry name" value="VACUOLAR PROTEIN SORTING-ASSOCIATED PROTEIN"/>
    <property type="match status" value="1"/>
</dbReference>
<dbReference type="AlphaFoldDB" id="S8AQE7"/>
<dbReference type="Pfam" id="PF17122">
    <property type="entry name" value="zf-C3H2C3"/>
    <property type="match status" value="1"/>
</dbReference>
<accession>S8AQE7</accession>
<dbReference type="InterPro" id="IPR055358">
    <property type="entry name" value="CHCR"/>
</dbReference>
<dbReference type="Proteomes" id="UP000015100">
    <property type="component" value="Unassembled WGS sequence"/>
</dbReference>
<dbReference type="GO" id="GO:0007032">
    <property type="term" value="P:endosome organization"/>
    <property type="evidence" value="ECO:0007669"/>
    <property type="project" value="TreeGrafter"/>
</dbReference>
<evidence type="ECO:0000256" key="7">
    <source>
        <dbReference type="ARBA" id="ARBA00023136"/>
    </source>
</evidence>
<keyword evidence="3" id="KW-0479">Metal-binding</keyword>
<dbReference type="GO" id="GO:0007033">
    <property type="term" value="P:vacuole organization"/>
    <property type="evidence" value="ECO:0007669"/>
    <property type="project" value="TreeGrafter"/>
</dbReference>
<dbReference type="OMA" id="LMTMEFK"/>
<dbReference type="SUPFAM" id="SSF48371">
    <property type="entry name" value="ARM repeat"/>
    <property type="match status" value="1"/>
</dbReference>
<dbReference type="GO" id="GO:0030897">
    <property type="term" value="C:HOPS complex"/>
    <property type="evidence" value="ECO:0007669"/>
    <property type="project" value="UniProtKB-UniRule"/>
</dbReference>
<proteinExistence type="inferred from homology"/>
<dbReference type="InterPro" id="IPR001841">
    <property type="entry name" value="Znf_RING"/>
</dbReference>
<dbReference type="CDD" id="cd16688">
    <property type="entry name" value="RING-H2_Vps11"/>
    <property type="match status" value="1"/>
</dbReference>
<keyword evidence="5" id="KW-0862">Zinc</keyword>
<comment type="caution">
    <text evidence="13">The sequence shown here is derived from an EMBL/GenBank/DDBJ whole genome shotgun (WGS) entry which is preliminary data.</text>
</comment>
<dbReference type="SMART" id="SM00184">
    <property type="entry name" value="RING"/>
    <property type="match status" value="1"/>
</dbReference>
<dbReference type="InterPro" id="IPR057307">
    <property type="entry name" value="PEP5_VPS11_N"/>
</dbReference>
<dbReference type="GO" id="GO:0008270">
    <property type="term" value="F:zinc ion binding"/>
    <property type="evidence" value="ECO:0007669"/>
    <property type="project" value="UniProtKB-KW"/>
</dbReference>
<dbReference type="GO" id="GO:0048284">
    <property type="term" value="P:organelle fusion"/>
    <property type="evidence" value="ECO:0007669"/>
    <property type="project" value="TreeGrafter"/>
</dbReference>
<dbReference type="GO" id="GO:0006886">
    <property type="term" value="P:intracellular protein transport"/>
    <property type="evidence" value="ECO:0007669"/>
    <property type="project" value="UniProtKB-UniRule"/>
</dbReference>
<keyword evidence="9" id="KW-0833">Ubl conjugation pathway</keyword>
<dbReference type="eggNOG" id="KOG2114">
    <property type="taxonomic scope" value="Eukaryota"/>
</dbReference>
<evidence type="ECO:0000256" key="8">
    <source>
        <dbReference type="ARBA" id="ARBA00029433"/>
    </source>
</evidence>
<keyword evidence="9" id="KW-0926">Vacuole</keyword>
<gene>
    <name evidence="13" type="ORF">H072_2719</name>
</gene>
<dbReference type="InterPro" id="IPR013083">
    <property type="entry name" value="Znf_RING/FYVE/PHD"/>
</dbReference>
<dbReference type="GO" id="GO:0030674">
    <property type="term" value="F:protein-macromolecule adaptor activity"/>
    <property type="evidence" value="ECO:0007669"/>
    <property type="project" value="TreeGrafter"/>
</dbReference>
<dbReference type="OrthoDB" id="26184at2759"/>
<evidence type="ECO:0000256" key="1">
    <source>
        <dbReference type="ARBA" id="ARBA00007070"/>
    </source>
</evidence>
<dbReference type="Gene3D" id="1.25.40.10">
    <property type="entry name" value="Tetratricopeptide repeat domain"/>
    <property type="match status" value="1"/>
</dbReference>
<dbReference type="SUPFAM" id="SSF57850">
    <property type="entry name" value="RING/U-box"/>
    <property type="match status" value="1"/>
</dbReference>
<organism evidence="13 14">
    <name type="scientific">Dactylellina haptotyla (strain CBS 200.50)</name>
    <name type="common">Nematode-trapping fungus</name>
    <name type="synonym">Monacrosporium haptotylum</name>
    <dbReference type="NCBI Taxonomy" id="1284197"/>
    <lineage>
        <taxon>Eukaryota</taxon>
        <taxon>Fungi</taxon>
        <taxon>Dikarya</taxon>
        <taxon>Ascomycota</taxon>
        <taxon>Pezizomycotina</taxon>
        <taxon>Orbiliomycetes</taxon>
        <taxon>Orbiliales</taxon>
        <taxon>Orbiliaceae</taxon>
        <taxon>Dactylellina</taxon>
    </lineage>
</organism>
<dbReference type="InterPro" id="IPR057308">
    <property type="entry name" value="CHCR_PEP5_VPS11"/>
</dbReference>
<protein>
    <recommendedName>
        <fullName evidence="9">E3 ubiquitin-protein ligase PEP5</fullName>
        <ecNumber evidence="9">2.3.2.27</ecNumber>
    </recommendedName>
</protein>
<comment type="catalytic activity">
    <reaction evidence="9">
        <text>S-ubiquitinyl-[E2 ubiquitin-conjugating enzyme]-L-cysteine + [acceptor protein]-L-lysine = [E2 ubiquitin-conjugating enzyme]-L-cysteine + N(6)-ubiquitinyl-[acceptor protein]-L-lysine.</text>
        <dbReference type="EC" id="2.3.2.27"/>
    </reaction>
</comment>
<dbReference type="HOGENOM" id="CLU_001287_0_0_1"/>
<dbReference type="EC" id="2.3.2.27" evidence="9"/>
<dbReference type="Pfam" id="PF23341">
    <property type="entry name" value="PEP5_VPS11_N"/>
    <property type="match status" value="1"/>
</dbReference>
<dbReference type="PIRSF" id="PIRSF007860">
    <property type="entry name" value="VPS11"/>
    <property type="match status" value="1"/>
</dbReference>
<dbReference type="GO" id="GO:0033263">
    <property type="term" value="C:CORVET complex"/>
    <property type="evidence" value="ECO:0007669"/>
    <property type="project" value="UniProtKB-UniRule"/>
</dbReference>
<sequence>MASKIWKTFTFFDSSTMKLPMNQLQTEGSQITSICSGMRCILLGLSNGDMVGLSSKYNKVITWRAHEGKPITHTTYLESRQILVTVSMTCFSVTDDLSDVAAAFANGVVILVRGDLVHDRGSKQRVIFESNEPITGIQFAQENDLYTLYVTTTERVMTIKTSIRGHIPPPRVLETTGCALGCLTMDKATGNVLVARNDALYYYGPDGRGPCYAYEGSKSFIGSFGTYVALLLPPQNLTTNPAATSTSLRHILGTKRENTFEVSTLVILDTDLQFIAHIEAFTGGIKGDYDNAMQQYMQAVEGTQPSQVIRKFLDIQRIPNLIQYLEELHRHAEYVTTEHTTLLLNCYAKLKDVDKLESFIRSDKGQQFDLNTVISLCRQAGYFTQAVYLARQNSEVDIVMDILLEDMKKFSDGMKFLVTLEPHAVKMHRNLVRWGRLLLNEMPRETTALFIEYYSGKYVPRDELLDDESSISQPPSSGLQGYLLQLPYLGNPLSMSLSTTTAVDARVSRPVKSFPYQPPPPQSAFSIFVDHPLEFVKFLEADIVNEKTRETLPEISSTLFEMYLHHASQDAVGSDDSWRNKATGMLENNGRVLGTSEVLLLSHLCGFHDGTTLVREDQRLYFDIFRSHTSSKNTVGAMAALKKYGADDPQLYPAALTYLISNPRILEDAGDELLSILDVIEKECLMAPLQVVQILSKNGVATVRMIRKYLSGMIERERLEIQQDQGYIDGYRRDTTMRKQEIADLEGKPVVFQPSRCSFCGTSLELPAVHFLCKHSFHQRCLNVSTEAPECPTCAAGNAAIKAIRQAQEESADQIGIFKTAIDVAEGDRFATITDFFSRSVMKDRAT</sequence>
<evidence type="ECO:0000256" key="10">
    <source>
        <dbReference type="PROSITE-ProRule" id="PRU00175"/>
    </source>
</evidence>
<dbReference type="PROSITE" id="PS50236">
    <property type="entry name" value="CHCR"/>
    <property type="match status" value="1"/>
</dbReference>